<feature type="region of interest" description="Disordered" evidence="1">
    <location>
        <begin position="360"/>
        <end position="397"/>
    </location>
</feature>
<proteinExistence type="predicted"/>
<feature type="compositionally biased region" description="Low complexity" evidence="1">
    <location>
        <begin position="276"/>
        <end position="288"/>
    </location>
</feature>
<dbReference type="AlphaFoldDB" id="A0A7S3G6W2"/>
<feature type="compositionally biased region" description="Basic and acidic residues" evidence="1">
    <location>
        <begin position="223"/>
        <end position="238"/>
    </location>
</feature>
<organism evidence="2">
    <name type="scientific">Palpitomonas bilix</name>
    <dbReference type="NCBI Taxonomy" id="652834"/>
    <lineage>
        <taxon>Eukaryota</taxon>
        <taxon>Eukaryota incertae sedis</taxon>
    </lineage>
</organism>
<evidence type="ECO:0000313" key="2">
    <source>
        <dbReference type="EMBL" id="CAE0249591.1"/>
    </source>
</evidence>
<evidence type="ECO:0000256" key="1">
    <source>
        <dbReference type="SAM" id="MobiDB-lite"/>
    </source>
</evidence>
<sequence>MPAPQPHRGRIGGVSAARQRSGLALPSSHLRLTPRSRGAQHLAELRSPSKWTPLSPVRKVTVVKRSSILRAKVSDSAAVHHNRREASRAEHCLYSTSVFCSPSRQSPPFSTTSPTSPLSPSRWDVEGEELEEGSDCSLPSSPFTATHLPPTFTCSDAKGEGKVGKSVPKLDLSKVRRWYYDRDDPRGPFVAAAPPSPPLLVDALALHIKEVEERRGGGKAKAKSGEGRCEGMSKPPMRDRQLAVAEVDLDIVASGHAHATNSAVDAVVSAFAAQPNGGASAGESGANARRQQQKREEDATASHPSHSRMPVPPPRQEASGRKPLAVPPLPPSSLLSTLTSNGAPVSSGVAVSLQRHTRSRSDGCHSFAPFPLTHTCPPPSTRSERPQTSGSPSSSSFLSPLYPHLQRGPRQQWCCCLTAAAYEKQVRWCSYCCSKWCPASAKTEVEHARLYCAGSHLLLVFLLFVSISRLSPHCHERFYHSLLFFLLLLWRRWRKSAIPASTYWGDGSGEVVVG</sequence>
<gene>
    <name evidence="2" type="ORF">PBIL07802_LOCUS11790</name>
</gene>
<feature type="region of interest" description="Disordered" evidence="1">
    <location>
        <begin position="1"/>
        <end position="41"/>
    </location>
</feature>
<reference evidence="2" key="1">
    <citation type="submission" date="2021-01" db="EMBL/GenBank/DDBJ databases">
        <authorList>
            <person name="Corre E."/>
            <person name="Pelletier E."/>
            <person name="Niang G."/>
            <person name="Scheremetjew M."/>
            <person name="Finn R."/>
            <person name="Kale V."/>
            <person name="Holt S."/>
            <person name="Cochrane G."/>
            <person name="Meng A."/>
            <person name="Brown T."/>
            <person name="Cohen L."/>
        </authorList>
    </citation>
    <scope>NUCLEOTIDE SEQUENCE</scope>
    <source>
        <strain evidence="2">NIES-2562</strain>
    </source>
</reference>
<feature type="region of interest" description="Disordered" evidence="1">
    <location>
        <begin position="213"/>
        <end position="238"/>
    </location>
</feature>
<name>A0A7S3G6W2_9EUKA</name>
<feature type="region of interest" description="Disordered" evidence="1">
    <location>
        <begin position="100"/>
        <end position="140"/>
    </location>
</feature>
<dbReference type="EMBL" id="HBIB01018200">
    <property type="protein sequence ID" value="CAE0249591.1"/>
    <property type="molecule type" value="Transcribed_RNA"/>
</dbReference>
<feature type="compositionally biased region" description="Low complexity" evidence="1">
    <location>
        <begin position="386"/>
        <end position="397"/>
    </location>
</feature>
<protein>
    <submittedName>
        <fullName evidence="2">Uncharacterized protein</fullName>
    </submittedName>
</protein>
<accession>A0A7S3G6W2</accession>
<feature type="compositionally biased region" description="Low complexity" evidence="1">
    <location>
        <begin position="101"/>
        <end position="121"/>
    </location>
</feature>
<feature type="region of interest" description="Disordered" evidence="1">
    <location>
        <begin position="276"/>
        <end position="340"/>
    </location>
</feature>